<feature type="signal peptide" evidence="6">
    <location>
        <begin position="1"/>
        <end position="29"/>
    </location>
</feature>
<protein>
    <submittedName>
        <fullName evidence="8">Cytochrome c</fullName>
    </submittedName>
</protein>
<evidence type="ECO:0000256" key="3">
    <source>
        <dbReference type="ARBA" id="ARBA00023004"/>
    </source>
</evidence>
<dbReference type="SUPFAM" id="SSF46626">
    <property type="entry name" value="Cytochrome c"/>
    <property type="match status" value="1"/>
</dbReference>
<keyword evidence="3 4" id="KW-0408">Iron</keyword>
<dbReference type="Proteomes" id="UP000518288">
    <property type="component" value="Unassembled WGS sequence"/>
</dbReference>
<dbReference type="InterPro" id="IPR036909">
    <property type="entry name" value="Cyt_c-like_dom_sf"/>
</dbReference>
<organism evidence="8 9">
    <name type="scientific">Sphaerotilus montanus</name>
    <dbReference type="NCBI Taxonomy" id="522889"/>
    <lineage>
        <taxon>Bacteria</taxon>
        <taxon>Pseudomonadati</taxon>
        <taxon>Pseudomonadota</taxon>
        <taxon>Betaproteobacteria</taxon>
        <taxon>Burkholderiales</taxon>
        <taxon>Sphaerotilaceae</taxon>
        <taxon>Sphaerotilus</taxon>
    </lineage>
</organism>
<evidence type="ECO:0000256" key="2">
    <source>
        <dbReference type="ARBA" id="ARBA00022723"/>
    </source>
</evidence>
<evidence type="ECO:0000313" key="9">
    <source>
        <dbReference type="Proteomes" id="UP000518288"/>
    </source>
</evidence>
<name>A0A7Y9R0Z2_9BURK</name>
<keyword evidence="6" id="KW-0732">Signal</keyword>
<gene>
    <name evidence="8" type="ORF">BDD16_002459</name>
</gene>
<dbReference type="GO" id="GO:0009055">
    <property type="term" value="F:electron transfer activity"/>
    <property type="evidence" value="ECO:0007669"/>
    <property type="project" value="InterPro"/>
</dbReference>
<comment type="caution">
    <text evidence="8">The sequence shown here is derived from an EMBL/GenBank/DDBJ whole genome shotgun (WGS) entry which is preliminary data.</text>
</comment>
<dbReference type="RefSeq" id="WP_179634237.1">
    <property type="nucleotide sequence ID" value="NZ_JACCFH010000001.1"/>
</dbReference>
<feature type="region of interest" description="Disordered" evidence="5">
    <location>
        <begin position="92"/>
        <end position="112"/>
    </location>
</feature>
<reference evidence="8 9" key="1">
    <citation type="submission" date="2020-07" db="EMBL/GenBank/DDBJ databases">
        <title>Genomic Encyclopedia of Archaeal and Bacterial Type Strains, Phase II (KMG-II): from individual species to whole genera.</title>
        <authorList>
            <person name="Goeker M."/>
        </authorList>
    </citation>
    <scope>NUCLEOTIDE SEQUENCE [LARGE SCALE GENOMIC DNA]</scope>
    <source>
        <strain evidence="8 9">DSM 21226</strain>
    </source>
</reference>
<evidence type="ECO:0000256" key="4">
    <source>
        <dbReference type="PROSITE-ProRule" id="PRU00433"/>
    </source>
</evidence>
<feature type="chain" id="PRO_5031140544" evidence="6">
    <location>
        <begin position="30"/>
        <end position="135"/>
    </location>
</feature>
<dbReference type="AlphaFoldDB" id="A0A7Y9R0Z2"/>
<proteinExistence type="predicted"/>
<feature type="compositionally biased region" description="Polar residues" evidence="5">
    <location>
        <begin position="92"/>
        <end position="101"/>
    </location>
</feature>
<dbReference type="GO" id="GO:0020037">
    <property type="term" value="F:heme binding"/>
    <property type="evidence" value="ECO:0007669"/>
    <property type="project" value="InterPro"/>
</dbReference>
<keyword evidence="9" id="KW-1185">Reference proteome</keyword>
<dbReference type="EMBL" id="JACCFH010000001">
    <property type="protein sequence ID" value="NYG33473.1"/>
    <property type="molecule type" value="Genomic_DNA"/>
</dbReference>
<evidence type="ECO:0000259" key="7">
    <source>
        <dbReference type="PROSITE" id="PS51007"/>
    </source>
</evidence>
<dbReference type="InterPro" id="IPR009056">
    <property type="entry name" value="Cyt_c-like_dom"/>
</dbReference>
<evidence type="ECO:0000313" key="8">
    <source>
        <dbReference type="EMBL" id="NYG33473.1"/>
    </source>
</evidence>
<accession>A0A7Y9R0Z2</accession>
<keyword evidence="1 4" id="KW-0349">Heme</keyword>
<sequence>MPPVCRFRFRALLSVAAAALFATSPAAQATPAENDAALLKLATDSGCMACHSVLPATKRADGLPPIAPAWREIALKYRDDPTASDRLTQTVMTGSNPQSRHWTGKTGATAMPPNATAISEGDARMLVNWLLVLVP</sequence>
<dbReference type="Gene3D" id="1.10.760.10">
    <property type="entry name" value="Cytochrome c-like domain"/>
    <property type="match status" value="1"/>
</dbReference>
<evidence type="ECO:0000256" key="5">
    <source>
        <dbReference type="SAM" id="MobiDB-lite"/>
    </source>
</evidence>
<keyword evidence="2 4" id="KW-0479">Metal-binding</keyword>
<feature type="domain" description="Cytochrome c" evidence="7">
    <location>
        <begin position="30"/>
        <end position="134"/>
    </location>
</feature>
<dbReference type="PROSITE" id="PS51007">
    <property type="entry name" value="CYTC"/>
    <property type="match status" value="1"/>
</dbReference>
<evidence type="ECO:0000256" key="1">
    <source>
        <dbReference type="ARBA" id="ARBA00022617"/>
    </source>
</evidence>
<evidence type="ECO:0000256" key="6">
    <source>
        <dbReference type="SAM" id="SignalP"/>
    </source>
</evidence>
<dbReference type="GO" id="GO:0046872">
    <property type="term" value="F:metal ion binding"/>
    <property type="evidence" value="ECO:0007669"/>
    <property type="project" value="UniProtKB-KW"/>
</dbReference>